<keyword evidence="2" id="KW-0677">Repeat</keyword>
<evidence type="ECO:0000313" key="5">
    <source>
        <dbReference type="Proteomes" id="UP000254602"/>
    </source>
</evidence>
<dbReference type="AlphaFoldDB" id="A0A379KNH5"/>
<dbReference type="PANTHER" id="PTHR48051">
    <property type="match status" value="1"/>
</dbReference>
<organism evidence="4 5">
    <name type="scientific">Pseudomonas putida</name>
    <name type="common">Arthrobacter siderocapsulatus</name>
    <dbReference type="NCBI Taxonomy" id="303"/>
    <lineage>
        <taxon>Bacteria</taxon>
        <taxon>Pseudomonadati</taxon>
        <taxon>Pseudomonadota</taxon>
        <taxon>Gammaproteobacteria</taxon>
        <taxon>Pseudomonadales</taxon>
        <taxon>Pseudomonadaceae</taxon>
        <taxon>Pseudomonas</taxon>
    </lineage>
</organism>
<dbReference type="Gene3D" id="3.80.10.10">
    <property type="entry name" value="Ribonuclease Inhibitor"/>
    <property type="match status" value="1"/>
</dbReference>
<protein>
    <submittedName>
        <fullName evidence="4">Leucine-rich repeat-containing protein</fullName>
    </submittedName>
</protein>
<dbReference type="InterPro" id="IPR050216">
    <property type="entry name" value="LRR_domain-containing"/>
</dbReference>
<feature type="domain" description="Dermonecrotic toxin N-terminal" evidence="3">
    <location>
        <begin position="79"/>
        <end position="337"/>
    </location>
</feature>
<dbReference type="EMBL" id="UGUY01000001">
    <property type="protein sequence ID" value="SUD69431.1"/>
    <property type="molecule type" value="Genomic_DNA"/>
</dbReference>
<evidence type="ECO:0000259" key="3">
    <source>
        <dbReference type="Pfam" id="PF20178"/>
    </source>
</evidence>
<gene>
    <name evidence="4" type="ORF">NCTC7914_03575</name>
</gene>
<sequence length="1262" mass="141014">MTDFALQNPHQQLIQEQLPAWARTMQPEHWRRLRESVQPEQGLEGQAPWFANAAPDLREAVLASQRRLDDSQHQLAHAMAGLQNVAEFAEAVLEQRLKAEHQLSVPLRSTQLIHIQHRFSFGTYVTGHKATSLLEAALHNFEEQPTFSHDSALVLAGDAQFEATTVVGQTTLGNSETLVDIDLPSESYRIDPLPLAPSGYARSCRDLDIGQRYQEHLQTIFETPSSPVRAAFMTTLRDRLRLAADMALLRHTITGAGRDVIEQLLAQAPVRCWQPSLFGIALHEVLIIDAGTAGLLVYLPGDEQRLLQFPGLAGVHAHLATHLLQADYRRGFQRYVSSLQCYRFLDLLHQNLDAAGNSPADQRWSMREGADLHLALAPIEAPLLAFLYDDHVARLKAEAAAVAVPTAEVDRQAHRRRIAQWQSMGLDALMVAGFFIPGVGTLLTGVIACQLLGEVIEGYQAWSIGDRHLALQHIEAVGLNLAAIGGLHAAGKVLPRLFNSALMERLEPVKLRDGSRRLWRADLKGYASNVQLPAELEANPQGLRTHQGRQFIHLDGQHYEIALDGTDQRWRIVHPSDHEAYRPLLEHNGEAAWRAEHEAPQDWSDSQCVRRLGLPVDALDDAQLQQAMVISGVDRARLQAVHLAGEATPALLADTLERFTLAKQMPELDGAALTRIYGRTTSAAEQRMCDTYAPLTPPLARRLLARLSPEALANWQAQGALPAWLHLEAEQITRDLPLVRALEGLYQPRLANRDSERLLLACMQRYSGWPQQLRVEIREATPEGTVLAAIGDEQASERCLLLRSGQGYEVFNGERPVARPVHADAYQALYAAAPPNLKRAWGSAGALGERTQRLAAAERRKWPMRLWGPQAKRPTPRHRLRGGAPVTPLAPASPFFNQSVPARLRRLYPSITQEQAERLQADWRNTMRSAETELRIREDTLTQLRTDLDRWATAVPRRQPAVRRILNAWQQNSIRVLSTGQRIHSLDLKNFELENSDLATLTLPAGFNHVADLDLSGNSALSELPAHWLQCLPELQRLTLSRCRFAAVPEVRVPGNLQWLDLEHNRISWDARSQAALERLDGLRVLDLSENPLLHAPNLQNLPGLGSVFMVNCGLTELPQGLQRLESVLIIDLSENQFQRLPQGFTLPAANANALALESPALGLPIREQIEDYFQLHGADLLVSDIDYQPLLANASAQRLRLWSRVPLHYRRELRQLIEDITDFDDFDAGLEALWRCLERMDADPAFRDLALDSPAALLLDL</sequence>
<proteinExistence type="predicted"/>
<dbReference type="Pfam" id="PF20178">
    <property type="entry name" value="ToxA_N"/>
    <property type="match status" value="1"/>
</dbReference>
<accession>A0A379KNH5</accession>
<evidence type="ECO:0000256" key="1">
    <source>
        <dbReference type="ARBA" id="ARBA00022614"/>
    </source>
</evidence>
<reference evidence="4 5" key="1">
    <citation type="submission" date="2018-06" db="EMBL/GenBank/DDBJ databases">
        <authorList>
            <consortium name="Pathogen Informatics"/>
            <person name="Doyle S."/>
        </authorList>
    </citation>
    <scope>NUCLEOTIDE SEQUENCE [LARGE SCALE GENOMIC DNA]</scope>
    <source>
        <strain evidence="4 5">NCTC7914</strain>
    </source>
</reference>
<dbReference type="SUPFAM" id="SSF52058">
    <property type="entry name" value="L domain-like"/>
    <property type="match status" value="1"/>
</dbReference>
<name>A0A379KNH5_PSEPU</name>
<dbReference type="RefSeq" id="WP_115274610.1">
    <property type="nucleotide sequence ID" value="NZ_UGUY01000001.1"/>
</dbReference>
<evidence type="ECO:0000313" key="4">
    <source>
        <dbReference type="EMBL" id="SUD69431.1"/>
    </source>
</evidence>
<keyword evidence="1" id="KW-0433">Leucine-rich repeat</keyword>
<evidence type="ECO:0000256" key="2">
    <source>
        <dbReference type="ARBA" id="ARBA00022737"/>
    </source>
</evidence>
<dbReference type="InterPro" id="IPR032675">
    <property type="entry name" value="LRR_dom_sf"/>
</dbReference>
<dbReference type="Proteomes" id="UP000254602">
    <property type="component" value="Unassembled WGS sequence"/>
</dbReference>
<dbReference type="PROSITE" id="PS51450">
    <property type="entry name" value="LRR"/>
    <property type="match status" value="1"/>
</dbReference>
<dbReference type="InterPro" id="IPR001611">
    <property type="entry name" value="Leu-rich_rpt"/>
</dbReference>
<dbReference type="GO" id="GO:0005737">
    <property type="term" value="C:cytoplasm"/>
    <property type="evidence" value="ECO:0007669"/>
    <property type="project" value="TreeGrafter"/>
</dbReference>
<dbReference type="PANTHER" id="PTHR48051:SF1">
    <property type="entry name" value="RAS SUPPRESSOR PROTEIN 1"/>
    <property type="match status" value="1"/>
</dbReference>
<dbReference type="InterPro" id="IPR046673">
    <property type="entry name" value="ToxA_N"/>
</dbReference>